<feature type="domain" description="Ion transport" evidence="17">
    <location>
        <begin position="101"/>
        <end position="366"/>
    </location>
</feature>
<keyword evidence="10 16" id="KW-1133">Transmembrane helix</keyword>
<evidence type="ECO:0000256" key="13">
    <source>
        <dbReference type="ARBA" id="ARBA00023180"/>
    </source>
</evidence>
<keyword evidence="12 16" id="KW-0472">Membrane</keyword>
<dbReference type="GO" id="GO:0034702">
    <property type="term" value="C:monoatomic ion channel complex"/>
    <property type="evidence" value="ECO:0007669"/>
    <property type="project" value="UniProtKB-KW"/>
</dbReference>
<dbReference type="InterPro" id="IPR002077">
    <property type="entry name" value="VDCCAlpha1"/>
</dbReference>
<dbReference type="AlphaFoldDB" id="A0ABD2PNA9"/>
<keyword evidence="19" id="KW-1185">Reference proteome</keyword>
<evidence type="ECO:0000256" key="5">
    <source>
        <dbReference type="ARBA" id="ARBA00022673"/>
    </source>
</evidence>
<dbReference type="InterPro" id="IPR027359">
    <property type="entry name" value="Volt_channel_dom_sf"/>
</dbReference>
<dbReference type="Gene3D" id="1.20.120.350">
    <property type="entry name" value="Voltage-gated potassium channels. Chain C"/>
    <property type="match status" value="1"/>
</dbReference>
<evidence type="ECO:0000256" key="4">
    <source>
        <dbReference type="ARBA" id="ARBA00022568"/>
    </source>
</evidence>
<reference evidence="18 19" key="1">
    <citation type="submission" date="2024-11" db="EMBL/GenBank/DDBJ databases">
        <title>Adaptive evolution of stress response genes in parasites aligns with host niche diversity.</title>
        <authorList>
            <person name="Hahn C."/>
            <person name="Resl P."/>
        </authorList>
    </citation>
    <scope>NUCLEOTIDE SEQUENCE [LARGE SCALE GENOMIC DNA]</scope>
    <source>
        <strain evidence="18">EGGRZ-B1_66</strain>
        <tissue evidence="18">Body</tissue>
    </source>
</reference>
<evidence type="ECO:0000313" key="19">
    <source>
        <dbReference type="Proteomes" id="UP001626550"/>
    </source>
</evidence>
<dbReference type="Gene3D" id="1.10.287.70">
    <property type="match status" value="2"/>
</dbReference>
<organism evidence="18 19">
    <name type="scientific">Cichlidogyrus casuarinus</name>
    <dbReference type="NCBI Taxonomy" id="1844966"/>
    <lineage>
        <taxon>Eukaryota</taxon>
        <taxon>Metazoa</taxon>
        <taxon>Spiralia</taxon>
        <taxon>Lophotrochozoa</taxon>
        <taxon>Platyhelminthes</taxon>
        <taxon>Monogenea</taxon>
        <taxon>Monopisthocotylea</taxon>
        <taxon>Dactylogyridea</taxon>
        <taxon>Ancyrocephalidae</taxon>
        <taxon>Cichlidogyrus</taxon>
    </lineage>
</organism>
<proteinExistence type="inferred from homology"/>
<keyword evidence="9 15" id="KW-0851">Voltage-gated channel</keyword>
<accession>A0ABD2PNA9</accession>
<keyword evidence="3" id="KW-0597">Phosphoprotein</keyword>
<feature type="transmembrane region" description="Helical" evidence="16">
    <location>
        <begin position="333"/>
        <end position="356"/>
    </location>
</feature>
<dbReference type="PANTHER" id="PTHR45628">
    <property type="entry name" value="VOLTAGE-DEPENDENT CALCIUM CHANNEL TYPE A SUBUNIT ALPHA-1"/>
    <property type="match status" value="1"/>
</dbReference>
<name>A0ABD2PNA9_9PLAT</name>
<keyword evidence="2" id="KW-0813">Transport</keyword>
<dbReference type="SUPFAM" id="SSF81324">
    <property type="entry name" value="Voltage-gated potassium channels"/>
    <property type="match status" value="1"/>
</dbReference>
<evidence type="ECO:0000256" key="8">
    <source>
        <dbReference type="ARBA" id="ARBA00022837"/>
    </source>
</evidence>
<evidence type="ECO:0000256" key="1">
    <source>
        <dbReference type="ARBA" id="ARBA00004141"/>
    </source>
</evidence>
<evidence type="ECO:0000256" key="14">
    <source>
        <dbReference type="ARBA" id="ARBA00023303"/>
    </source>
</evidence>
<feature type="transmembrane region" description="Helical" evidence="16">
    <location>
        <begin position="144"/>
        <end position="172"/>
    </location>
</feature>
<protein>
    <submittedName>
        <fullName evidence="18">Voltage-dependent N-type calcium channel subunit alpha-1B</fullName>
    </submittedName>
</protein>
<feature type="transmembrane region" description="Helical" evidence="16">
    <location>
        <begin position="245"/>
        <end position="268"/>
    </location>
</feature>
<dbReference type="PANTHER" id="PTHR45628:SF7">
    <property type="entry name" value="VOLTAGE-DEPENDENT CALCIUM CHANNEL TYPE A SUBUNIT ALPHA-1"/>
    <property type="match status" value="1"/>
</dbReference>
<dbReference type="InterPro" id="IPR005821">
    <property type="entry name" value="Ion_trans_dom"/>
</dbReference>
<evidence type="ECO:0000256" key="15">
    <source>
        <dbReference type="RuleBase" id="RU003808"/>
    </source>
</evidence>
<evidence type="ECO:0000256" key="3">
    <source>
        <dbReference type="ARBA" id="ARBA00022553"/>
    </source>
</evidence>
<keyword evidence="5 15" id="KW-0107">Calcium channel</keyword>
<keyword evidence="13" id="KW-0325">Glycoprotein</keyword>
<keyword evidence="7" id="KW-0677">Repeat</keyword>
<comment type="subcellular location">
    <subcellularLocation>
        <location evidence="1 15">Membrane</location>
        <topology evidence="1 15">Multi-pass membrane protein</topology>
    </subcellularLocation>
</comment>
<evidence type="ECO:0000256" key="7">
    <source>
        <dbReference type="ARBA" id="ARBA00022737"/>
    </source>
</evidence>
<evidence type="ECO:0000256" key="11">
    <source>
        <dbReference type="ARBA" id="ARBA00023065"/>
    </source>
</evidence>
<comment type="similarity">
    <text evidence="15">Belongs to the calcium channel alpha-1 subunit (TC 1.A.1.11) family.</text>
</comment>
<evidence type="ECO:0000256" key="2">
    <source>
        <dbReference type="ARBA" id="ARBA00022448"/>
    </source>
</evidence>
<dbReference type="FunFam" id="1.10.287.70:FF:000068">
    <property type="entry name" value="Voltage-dependent N-type calcium channel subunit alpha"/>
    <property type="match status" value="1"/>
</dbReference>
<keyword evidence="8 15" id="KW-0106">Calcium</keyword>
<dbReference type="Proteomes" id="UP001626550">
    <property type="component" value="Unassembled WGS sequence"/>
</dbReference>
<keyword evidence="14" id="KW-0407">Ion channel</keyword>
<dbReference type="PRINTS" id="PR00167">
    <property type="entry name" value="CACHANNEL"/>
</dbReference>
<dbReference type="GO" id="GO:0005245">
    <property type="term" value="F:voltage-gated calcium channel activity"/>
    <property type="evidence" value="ECO:0007669"/>
    <property type="project" value="UniProtKB-ARBA"/>
</dbReference>
<dbReference type="EMBL" id="JBJKFK010004442">
    <property type="protein sequence ID" value="KAL3308986.1"/>
    <property type="molecule type" value="Genomic_DNA"/>
</dbReference>
<evidence type="ECO:0000256" key="9">
    <source>
        <dbReference type="ARBA" id="ARBA00022882"/>
    </source>
</evidence>
<dbReference type="GO" id="GO:0098793">
    <property type="term" value="C:presynapse"/>
    <property type="evidence" value="ECO:0007669"/>
    <property type="project" value="UniProtKB-ARBA"/>
</dbReference>
<evidence type="ECO:0000256" key="10">
    <source>
        <dbReference type="ARBA" id="ARBA00022989"/>
    </source>
</evidence>
<feature type="transmembrane region" description="Helical" evidence="16">
    <location>
        <begin position="24"/>
        <end position="49"/>
    </location>
</feature>
<keyword evidence="6 16" id="KW-0812">Transmembrane</keyword>
<evidence type="ECO:0000313" key="18">
    <source>
        <dbReference type="EMBL" id="KAL3308986.1"/>
    </source>
</evidence>
<keyword evidence="4 15" id="KW-0109">Calcium transport</keyword>
<comment type="caution">
    <text evidence="18">The sequence shown here is derived from an EMBL/GenBank/DDBJ whole genome shotgun (WGS) entry which is preliminary data.</text>
</comment>
<gene>
    <name evidence="18" type="primary">CACNA1B_4</name>
    <name evidence="18" type="ORF">Ciccas_012475</name>
</gene>
<evidence type="ECO:0000259" key="17">
    <source>
        <dbReference type="Pfam" id="PF00520"/>
    </source>
</evidence>
<dbReference type="Pfam" id="PF00520">
    <property type="entry name" value="Ion_trans"/>
    <property type="match status" value="1"/>
</dbReference>
<evidence type="ECO:0000256" key="6">
    <source>
        <dbReference type="ARBA" id="ARBA00022692"/>
    </source>
</evidence>
<dbReference type="InterPro" id="IPR050599">
    <property type="entry name" value="VDCC_alpha-1_subunit"/>
</dbReference>
<feature type="non-terminal residue" evidence="18">
    <location>
        <position position="388"/>
    </location>
</feature>
<keyword evidence="11" id="KW-0406">Ion transport</keyword>
<feature type="transmembrane region" description="Helical" evidence="16">
    <location>
        <begin position="105"/>
        <end position="123"/>
    </location>
</feature>
<evidence type="ECO:0000256" key="16">
    <source>
        <dbReference type="SAM" id="Phobius"/>
    </source>
</evidence>
<evidence type="ECO:0000256" key="12">
    <source>
        <dbReference type="ARBA" id="ARBA00023136"/>
    </source>
</evidence>
<sequence length="388" mass="45227">MKNSIDATEPNLGPKPDYRQAMSLFYILFFIVFPFFFVNIFVALIIITFQEQGENELVDHDLDKNQKQCIEFAIKAKPLCRYMPKNTKSFKYKVWRLVVSSPFEYYIMVMIALNTLILMMKYYNPDTEKPTSRMEKNDNPIQKYQSYCAALVFLNMAFTIIFTIEFLLKIIAFGPKNYFRDPGNIFDFVTVIGSVSDILLNDYNASKAINLGFLKLFRAARLIKLLRQVYNIRILLWTFVQSFKALPYVCLLIAMLFFIFAIIGMQIFGNIQISRTDPNEPLSVHSNFQTFFDAVLLLFRCATGESWQDIMLACWYPKQCENSAADCGINYPYGYFISFIFFCSFLMLNLFVAVIMDNFDYLTRDSSILGSHHLEEYICIWGEFDPLA</sequence>